<dbReference type="InterPro" id="IPR018676">
    <property type="entry name" value="DUF2149"/>
</dbReference>
<dbReference type="AlphaFoldDB" id="A0A9E6SUC9"/>
<dbReference type="EMBL" id="WPCR01000006">
    <property type="protein sequence ID" value="NHM14294.1"/>
    <property type="molecule type" value="Genomic_DNA"/>
</dbReference>
<keyword evidence="2" id="KW-0472">Membrane</keyword>
<evidence type="ECO:0000313" key="5">
    <source>
        <dbReference type="Proteomes" id="UP000636394"/>
    </source>
</evidence>
<accession>A0A9E6SUC9</accession>
<name>A0A9E6SUC9_9ACTN</name>
<evidence type="ECO:0000313" key="3">
    <source>
        <dbReference type="EMBL" id="NHM14294.1"/>
    </source>
</evidence>
<gene>
    <name evidence="3" type="ORF">GMI68_05860</name>
    <name evidence="4" type="ORF">J7S26_07010</name>
</gene>
<dbReference type="Pfam" id="PF09919">
    <property type="entry name" value="DUF2149"/>
    <property type="match status" value="1"/>
</dbReference>
<dbReference type="KEGG" id="ebz:J7S26_07010"/>
<protein>
    <submittedName>
        <fullName evidence="4">DUF2149 domain-containing protein</fullName>
    </submittedName>
</protein>
<dbReference type="EMBL" id="CP072829">
    <property type="protein sequence ID" value="QTU84097.1"/>
    <property type="molecule type" value="Genomic_DNA"/>
</dbReference>
<dbReference type="RefSeq" id="WP_166079681.1">
    <property type="nucleotide sequence ID" value="NZ_CP072829.1"/>
</dbReference>
<keyword evidence="5" id="KW-1185">Reference proteome</keyword>
<reference evidence="4" key="2">
    <citation type="submission" date="2021-04" db="EMBL/GenBank/DDBJ databases">
        <title>Novel species in family Eggerthellaceae.</title>
        <authorList>
            <person name="Zhang G."/>
        </authorList>
    </citation>
    <scope>NUCLEOTIDE SEQUENCE</scope>
    <source>
        <strain evidence="4">Zg-886</strain>
    </source>
</reference>
<dbReference type="Proteomes" id="UP000671910">
    <property type="component" value="Chromosome"/>
</dbReference>
<evidence type="ECO:0000256" key="2">
    <source>
        <dbReference type="SAM" id="Phobius"/>
    </source>
</evidence>
<proteinExistence type="predicted"/>
<dbReference type="Proteomes" id="UP000636394">
    <property type="component" value="Unassembled WGS sequence"/>
</dbReference>
<keyword evidence="2" id="KW-0812">Transmembrane</keyword>
<feature type="compositionally biased region" description="Acidic residues" evidence="1">
    <location>
        <begin position="151"/>
        <end position="163"/>
    </location>
</feature>
<feature type="region of interest" description="Disordered" evidence="1">
    <location>
        <begin position="108"/>
        <end position="163"/>
    </location>
</feature>
<sequence>MRSFRDRRFSSSAPMGEDVNPQAYIVNLADCMLVLACGFLVALVGAYNIQLTSVEELDQAAMAEVDPESLEQGLADGSAGNYYQDVGNVYRDPSTGIYYLYENGEDAEQARADDEAMAQGVAPGGGAGQEGGADSAEAAASDASAQNSEGGAEEVGEADSNAE</sequence>
<reference evidence="3 5" key="1">
    <citation type="submission" date="2019-11" db="EMBL/GenBank/DDBJ databases">
        <title>Eggerthellaceae novel genus isolated from the rectal contents of marmort.</title>
        <authorList>
            <person name="Zhang G."/>
        </authorList>
    </citation>
    <scope>NUCLEOTIDE SEQUENCE [LARGE SCALE GENOMIC DNA]</scope>
    <source>
        <strain evidence="3">Zg-886</strain>
        <strain evidence="5">zg-886</strain>
    </source>
</reference>
<feature type="compositionally biased region" description="Gly residues" evidence="1">
    <location>
        <begin position="122"/>
        <end position="131"/>
    </location>
</feature>
<feature type="transmembrane region" description="Helical" evidence="2">
    <location>
        <begin position="24"/>
        <end position="47"/>
    </location>
</feature>
<evidence type="ECO:0000313" key="6">
    <source>
        <dbReference type="Proteomes" id="UP000671910"/>
    </source>
</evidence>
<evidence type="ECO:0000256" key="1">
    <source>
        <dbReference type="SAM" id="MobiDB-lite"/>
    </source>
</evidence>
<evidence type="ECO:0000313" key="4">
    <source>
        <dbReference type="EMBL" id="QTU84097.1"/>
    </source>
</evidence>
<organism evidence="4 6">
    <name type="scientific">Xiamenia xianingshaonis</name>
    <dbReference type="NCBI Taxonomy" id="2682776"/>
    <lineage>
        <taxon>Bacteria</taxon>
        <taxon>Bacillati</taxon>
        <taxon>Actinomycetota</taxon>
        <taxon>Coriobacteriia</taxon>
        <taxon>Eggerthellales</taxon>
        <taxon>Eggerthellaceae</taxon>
        <taxon>Xiamenia</taxon>
    </lineage>
</organism>
<feature type="compositionally biased region" description="Low complexity" evidence="1">
    <location>
        <begin position="132"/>
        <end position="146"/>
    </location>
</feature>
<keyword evidence="2" id="KW-1133">Transmembrane helix</keyword>